<feature type="region of interest" description="Disordered" evidence="1">
    <location>
        <begin position="1"/>
        <end position="26"/>
    </location>
</feature>
<organism evidence="2 3">
    <name type="scientific">Cylindrotheca closterium</name>
    <dbReference type="NCBI Taxonomy" id="2856"/>
    <lineage>
        <taxon>Eukaryota</taxon>
        <taxon>Sar</taxon>
        <taxon>Stramenopiles</taxon>
        <taxon>Ochrophyta</taxon>
        <taxon>Bacillariophyta</taxon>
        <taxon>Bacillariophyceae</taxon>
        <taxon>Bacillariophycidae</taxon>
        <taxon>Bacillariales</taxon>
        <taxon>Bacillariaceae</taxon>
        <taxon>Cylindrotheca</taxon>
    </lineage>
</organism>
<feature type="region of interest" description="Disordered" evidence="1">
    <location>
        <begin position="47"/>
        <end position="80"/>
    </location>
</feature>
<name>A0AAD2FCS2_9STRA</name>
<keyword evidence="3" id="KW-1185">Reference proteome</keyword>
<protein>
    <submittedName>
        <fullName evidence="2">Uncharacterized protein</fullName>
    </submittedName>
</protein>
<sequence length="98" mass="10958">MKPSKTDIPNGNYSNNTDTPRPSPIWQQLSLDHSHNLAANQPLIWGASTDDHHDEAANWHQQSLSFPTPPAFLSPTGLSRGHGDTEAFYAEQQRKRLI</sequence>
<dbReference type="EMBL" id="CAKOGP040000003">
    <property type="protein sequence ID" value="CAJ1926616.1"/>
    <property type="molecule type" value="Genomic_DNA"/>
</dbReference>
<proteinExistence type="predicted"/>
<evidence type="ECO:0000256" key="1">
    <source>
        <dbReference type="SAM" id="MobiDB-lite"/>
    </source>
</evidence>
<comment type="caution">
    <text evidence="2">The sequence shown here is derived from an EMBL/GenBank/DDBJ whole genome shotgun (WGS) entry which is preliminary data.</text>
</comment>
<evidence type="ECO:0000313" key="3">
    <source>
        <dbReference type="Proteomes" id="UP001295423"/>
    </source>
</evidence>
<gene>
    <name evidence="2" type="ORF">CYCCA115_LOCUS1232</name>
</gene>
<feature type="compositionally biased region" description="Polar residues" evidence="1">
    <location>
        <begin position="7"/>
        <end position="26"/>
    </location>
</feature>
<dbReference type="AlphaFoldDB" id="A0AAD2FCS2"/>
<accession>A0AAD2FCS2</accession>
<reference evidence="2" key="1">
    <citation type="submission" date="2023-08" db="EMBL/GenBank/DDBJ databases">
        <authorList>
            <person name="Audoor S."/>
            <person name="Bilcke G."/>
        </authorList>
    </citation>
    <scope>NUCLEOTIDE SEQUENCE</scope>
</reference>
<dbReference type="Proteomes" id="UP001295423">
    <property type="component" value="Unassembled WGS sequence"/>
</dbReference>
<evidence type="ECO:0000313" key="2">
    <source>
        <dbReference type="EMBL" id="CAJ1926616.1"/>
    </source>
</evidence>